<dbReference type="PANTHER" id="PTHR38036:SF1">
    <property type="entry name" value="UPF0250 PROTEIN YBED"/>
    <property type="match status" value="1"/>
</dbReference>
<dbReference type="EMBL" id="JASZYV010000005">
    <property type="protein sequence ID" value="MDM0046893.1"/>
    <property type="molecule type" value="Genomic_DNA"/>
</dbReference>
<reference evidence="3" key="1">
    <citation type="submission" date="2023-06" db="EMBL/GenBank/DDBJ databases">
        <authorList>
            <person name="Jiang Y."/>
            <person name="Liu Q."/>
        </authorList>
    </citation>
    <scope>NUCLEOTIDE SEQUENCE</scope>
    <source>
        <strain evidence="3">CGMCC 1.12089</strain>
    </source>
</reference>
<dbReference type="PANTHER" id="PTHR38036">
    <property type="entry name" value="UPF0250 PROTEIN YBED"/>
    <property type="match status" value="1"/>
</dbReference>
<dbReference type="SUPFAM" id="SSF117991">
    <property type="entry name" value="YbeD/HP0495-like"/>
    <property type="match status" value="1"/>
</dbReference>
<evidence type="ECO:0000256" key="1">
    <source>
        <dbReference type="ARBA" id="ARBA00008460"/>
    </source>
</evidence>
<dbReference type="Pfam" id="PF04359">
    <property type="entry name" value="DUF493"/>
    <property type="match status" value="1"/>
</dbReference>
<protein>
    <recommendedName>
        <fullName evidence="2">UPF0250 protein QTH91_20545</fullName>
    </recommendedName>
</protein>
<sequence length="99" mass="10743">MSTTTPPGADGDPRKDSLIEYPSKFPIKVMGANVEGFVTAVTHIARQYDPEFDAASVELRDSKAGNYLGVTVTVTATSREQLDDLYRALSSHPMVKVVL</sequence>
<accession>A0ABT7NG31</accession>
<keyword evidence="4" id="KW-1185">Reference proteome</keyword>
<dbReference type="InterPro" id="IPR027471">
    <property type="entry name" value="YbeD-like_sf"/>
</dbReference>
<evidence type="ECO:0000256" key="2">
    <source>
        <dbReference type="HAMAP-Rule" id="MF_00659"/>
    </source>
</evidence>
<dbReference type="RefSeq" id="WP_286662011.1">
    <property type="nucleotide sequence ID" value="NZ_JASZYV010000005.1"/>
</dbReference>
<evidence type="ECO:0000313" key="3">
    <source>
        <dbReference type="EMBL" id="MDM0046893.1"/>
    </source>
</evidence>
<dbReference type="HAMAP" id="MF_00659">
    <property type="entry name" value="UPF0250"/>
    <property type="match status" value="1"/>
</dbReference>
<evidence type="ECO:0000313" key="4">
    <source>
        <dbReference type="Proteomes" id="UP001174908"/>
    </source>
</evidence>
<dbReference type="InterPro" id="IPR007454">
    <property type="entry name" value="UPF0250_YbeD-like"/>
</dbReference>
<dbReference type="Gene3D" id="3.30.70.260">
    <property type="match status" value="1"/>
</dbReference>
<proteinExistence type="inferred from homology"/>
<gene>
    <name evidence="3" type="ORF">QTH91_20545</name>
</gene>
<dbReference type="Proteomes" id="UP001174908">
    <property type="component" value="Unassembled WGS sequence"/>
</dbReference>
<organism evidence="3 4">
    <name type="scientific">Variovorax dokdonensis</name>
    <dbReference type="NCBI Taxonomy" id="344883"/>
    <lineage>
        <taxon>Bacteria</taxon>
        <taxon>Pseudomonadati</taxon>
        <taxon>Pseudomonadota</taxon>
        <taxon>Betaproteobacteria</taxon>
        <taxon>Burkholderiales</taxon>
        <taxon>Comamonadaceae</taxon>
        <taxon>Variovorax</taxon>
    </lineage>
</organism>
<comment type="caution">
    <text evidence="3">The sequence shown here is derived from an EMBL/GenBank/DDBJ whole genome shotgun (WGS) entry which is preliminary data.</text>
</comment>
<name>A0ABT7NG31_9BURK</name>
<comment type="similarity">
    <text evidence="1 2">Belongs to the UPF0250 family.</text>
</comment>